<protein>
    <submittedName>
        <fullName evidence="2">Iron complex transport system substrate-binding protein</fullName>
    </submittedName>
</protein>
<dbReference type="OrthoDB" id="9812528at2"/>
<dbReference type="Pfam" id="PF01497">
    <property type="entry name" value="Peripla_BP_2"/>
    <property type="match status" value="1"/>
</dbReference>
<dbReference type="EMBL" id="SOAG01000016">
    <property type="protein sequence ID" value="TDS57260.1"/>
    <property type="molecule type" value="Genomic_DNA"/>
</dbReference>
<dbReference type="PROSITE" id="PS51257">
    <property type="entry name" value="PROKAR_LIPOPROTEIN"/>
    <property type="match status" value="1"/>
</dbReference>
<proteinExistence type="predicted"/>
<organism evidence="2 3">
    <name type="scientific">Myroides indicus</name>
    <dbReference type="NCBI Taxonomy" id="1323422"/>
    <lineage>
        <taxon>Bacteria</taxon>
        <taxon>Pseudomonadati</taxon>
        <taxon>Bacteroidota</taxon>
        <taxon>Flavobacteriia</taxon>
        <taxon>Flavobacteriales</taxon>
        <taxon>Flavobacteriaceae</taxon>
        <taxon>Myroides</taxon>
    </lineage>
</organism>
<dbReference type="PANTHER" id="PTHR30535">
    <property type="entry name" value="VITAMIN B12-BINDING PROTEIN"/>
    <property type="match status" value="1"/>
</dbReference>
<dbReference type="PROSITE" id="PS50983">
    <property type="entry name" value="FE_B12_PBP"/>
    <property type="match status" value="1"/>
</dbReference>
<name>A0A4R7EXY3_9FLAO</name>
<dbReference type="AlphaFoldDB" id="A0A4R7EXY3"/>
<evidence type="ECO:0000313" key="3">
    <source>
        <dbReference type="Proteomes" id="UP000295215"/>
    </source>
</evidence>
<evidence type="ECO:0000313" key="2">
    <source>
        <dbReference type="EMBL" id="TDS57260.1"/>
    </source>
</evidence>
<dbReference type="RefSeq" id="WP_133712828.1">
    <property type="nucleotide sequence ID" value="NZ_SOAG01000016.1"/>
</dbReference>
<feature type="domain" description="Fe/B12 periplasmic-binding" evidence="1">
    <location>
        <begin position="93"/>
        <end position="365"/>
    </location>
</feature>
<dbReference type="Proteomes" id="UP000295215">
    <property type="component" value="Unassembled WGS sequence"/>
</dbReference>
<dbReference type="InterPro" id="IPR050902">
    <property type="entry name" value="ABC_Transporter_SBP"/>
</dbReference>
<accession>A0A4R7EXY3</accession>
<dbReference type="InterPro" id="IPR002491">
    <property type="entry name" value="ABC_transptr_periplasmic_BD"/>
</dbReference>
<gene>
    <name evidence="2" type="ORF">C8P70_11676</name>
</gene>
<sequence length="378" mass="42994">MNYIKVYPVFFLMLFLLLGCKNENKENSQNTVSNAIEYAQGLSLFEYDNFTLLKVTQPWIGTNRSFTYVLHKKGAQLPDSLSVYPLIQVPIQSVIVTSTTHLPSLDFLEEVNSLKGFPGLDYISSDKIRQQIKKGEIKELGQNESINTEAVLDIEPDVIVAFAMDEHNSPLKTLEQSGIPVIYNGDWTEQNPLGKAEWIKLFGTLYGKEAQAKELFDTIVSDYKSVLGLIENESDLPTVMSGVMYQDVWYLPQGESWMAVYLKDAKADYLWKDTKGTGSLALSFEAVFDKAREAEYWISPGHYETLKDLKGSNAHYAEFESFKTRKVYSFAPVKGETGGTLFYELGPMRPDWVLKDLVSILHPELLPDYKPYFFQQLK</sequence>
<dbReference type="PANTHER" id="PTHR30535:SF34">
    <property type="entry name" value="MOLYBDATE-BINDING PROTEIN MOLA"/>
    <property type="match status" value="1"/>
</dbReference>
<dbReference type="SUPFAM" id="SSF53807">
    <property type="entry name" value="Helical backbone' metal receptor"/>
    <property type="match status" value="1"/>
</dbReference>
<comment type="caution">
    <text evidence="2">The sequence shown here is derived from an EMBL/GenBank/DDBJ whole genome shotgun (WGS) entry which is preliminary data.</text>
</comment>
<dbReference type="GO" id="GO:0071281">
    <property type="term" value="P:cellular response to iron ion"/>
    <property type="evidence" value="ECO:0007669"/>
    <property type="project" value="TreeGrafter"/>
</dbReference>
<keyword evidence="3" id="KW-1185">Reference proteome</keyword>
<evidence type="ECO:0000259" key="1">
    <source>
        <dbReference type="PROSITE" id="PS50983"/>
    </source>
</evidence>
<reference evidence="2 3" key="1">
    <citation type="submission" date="2019-03" db="EMBL/GenBank/DDBJ databases">
        <title>Genomic Encyclopedia of Archaeal and Bacterial Type Strains, Phase II (KMG-II): from individual species to whole genera.</title>
        <authorList>
            <person name="Goeker M."/>
        </authorList>
    </citation>
    <scope>NUCLEOTIDE SEQUENCE [LARGE SCALE GENOMIC DNA]</scope>
    <source>
        <strain evidence="2 3">DSM 28213</strain>
    </source>
</reference>
<dbReference type="Gene3D" id="3.40.50.1980">
    <property type="entry name" value="Nitrogenase molybdenum iron protein domain"/>
    <property type="match status" value="2"/>
</dbReference>